<accession>A0ABS5RRJ0</accession>
<evidence type="ECO:0000256" key="1">
    <source>
        <dbReference type="SAM" id="MobiDB-lite"/>
    </source>
</evidence>
<dbReference type="EMBL" id="JAHCLR010000050">
    <property type="protein sequence ID" value="MBS9535579.1"/>
    <property type="molecule type" value="Genomic_DNA"/>
</dbReference>
<reference evidence="3 4" key="1">
    <citation type="submission" date="2021-05" db="EMBL/GenBank/DDBJ databases">
        <title>Mycobacterium acidophilum sp. nov., an extremely acid-tolerant member of the genus Mycobacterium.</title>
        <authorList>
            <person name="Xia J."/>
        </authorList>
    </citation>
    <scope>NUCLEOTIDE SEQUENCE [LARGE SCALE GENOMIC DNA]</scope>
    <source>
        <strain evidence="3 4">M1</strain>
    </source>
</reference>
<feature type="compositionally biased region" description="Acidic residues" evidence="1">
    <location>
        <begin position="1412"/>
        <end position="1424"/>
    </location>
</feature>
<keyword evidence="4" id="KW-1185">Reference proteome</keyword>
<dbReference type="Gene3D" id="3.40.50.300">
    <property type="entry name" value="P-loop containing nucleotide triphosphate hydrolases"/>
    <property type="match status" value="2"/>
</dbReference>
<dbReference type="InterPro" id="IPR014862">
    <property type="entry name" value="TrwC"/>
</dbReference>
<feature type="region of interest" description="Disordered" evidence="1">
    <location>
        <begin position="1941"/>
        <end position="1969"/>
    </location>
</feature>
<dbReference type="Gene3D" id="2.30.30.940">
    <property type="match status" value="1"/>
</dbReference>
<evidence type="ECO:0000313" key="4">
    <source>
        <dbReference type="Proteomes" id="UP001519535"/>
    </source>
</evidence>
<evidence type="ECO:0000259" key="2">
    <source>
        <dbReference type="Pfam" id="PF08751"/>
    </source>
</evidence>
<sequence length="1969" mass="211328">MTVSIHKLTAGDGYTYLTRQVAAGDATHRGRAELGDYYSQKGESPGRWMGRGLAAFASAPKGWADLDKQGLWQVRPDTAVTEAQMLALFGLGLHPNANAISEKAATELKRAGADHLVKLGRPFVINQASTELHRRLAVAYRDHNLANSLKWNEPVEETLRNQFKTKIARDMFAEQYGREPADARELTGFIARQSRDETTSVAGYDYTFSPVKSFSVLWALAPKELAQTLEKCHDQAVADTVAWLEDNAAFTRTGTDGVAQVDTQGLIAAAFTHRDSRAGDPDLHTHVAVSNKVRGKDATGMWHWLALDGRATFKSGVAASEFYNSRLEAYAVQDAGLNFSERPGGQRGKRAVREVDGIPTQLCEMFSSRRTAIAARYTDLAKAFQANYGREPDLREAIAMHQQATLETRTAKHEPRSLAEQRAQWRTQAVEFFADGGDIATMLTDVYQPRTPGDAHTVDVDSLAHAVVATVAQSRSVWQRTHIYAEAHRQVRAAGLATDTETLDRITTEVTKTALSAPLSHAHARVTDAELGEPEALRRRDGASVYSIHGAQLFTSAQMLAAEQRIITAAGQRDGRAATDTHVALALLEHHANRGTALNTGQETLVRELACSGARVQLALAPAGAGKTTAMAALARAWEESGGHVLGLSPGANQAKLLRDDINSDCDTIDKFIWLHNNPDAADPARVWFDAIDDKTLIIVDEAGKAGTLQLDAVISVALARGASVRLVGDDQQLAAISAGGVLRDIERTHDAVRLTEVMRFKSRAEAHAGLALRDGDPTGLAFYADTGRIHVGSGDTILDAAYQAWADDQARGVDTAMLAPTNDMVTALNQRARLDRLRADPDSIGDGRTTTLADQLTVSAGDIVVTRRNNRRLRLGGGRDFVRNGYRWQVVAVHADGALTVTKLDTGHKTVLPADYVARDTMLGYAATIDASQGMTIGSRTQEGTCHVVGTESLSRQQLYTALTRGTDANHIYLSTGETDAHNALTPKAIHPDTAMEVLQRVVARDGAQTSATTAAHTAADPALRLGGAAAMYQHSLGAMAEHHAGPTVLAAITTEAERLHPGLTDTGGWAVLRAQLAVLAAAGRDPITALNTATATGGLTNAADPAAVLSWRLHPGAAHRKENGPLPWLPGIPPALAEHTDWLTYVQARGALVLNLANQVRDTARTWDTTTAPRWAQPLLAAKAPADLVADIAVFRAAHNVDDTDTRLTGPTQHAVRDSATQQGLDHAITGLLGKPDNTLARYTTLVDQLDPRIATDPYWPHLATHLATVARSGANVRTLLTDSVTEQPLPDEMPAAALWWRLAGRLQPAALEGDRHLRPPWLSDLVAVFGTATAETIAADPAFAGLVAAIGHADPARWTPRELLHLASEHLRDADDPAHPVTVDQYARLLTYTIELFTAEHPFDHDIPLPDDEPPTEEEAAAAEAAADWWQPPSARRQPPSDAALLDLLGLGYGGALLPPADPETLPFDYYESADPAFTGLDFDDLSSTPPDRRARRSTPVDIDALRTQYDTAVSDYDTLRHQVTAGNGPAAQAFAADLPGLRARADADRPHLAAVQDVMSRWADAEEAEQAAHHLIGHHQNRLNILLNQPDADPLDIAAAQADIDLAKLTLPATTPAERFRDELTTAMAARAAATAPGEAIITAADIDAAHIDAAAADITALTAARNRVMQLANDLASAQTSVALAFAKTQVRNAERIAGRSDALQTELAVLRAADDNRRQRGFTPSAAALAGLDTTTSAAVTRLARQSSAVTAVTVFDPTDTLAAMRALHTAAAANNHHILWCTTGENSITATAGAPTIADEHTPIDQLRQHIRDGHTNHSTADSIIVEDAASADPGALADLAQHAATSGARLILLHNRGTQNPQPAAALLSLLHHDLPWSQTLTAAGPIAREIHNPDNDPLLIQAERLDSTELPDDVAAAVTERHRLRTKYRTRATGQHIRWRDTATTQTTHHRSSDVADLDL</sequence>
<evidence type="ECO:0000313" key="3">
    <source>
        <dbReference type="EMBL" id="MBS9535579.1"/>
    </source>
</evidence>
<dbReference type="Pfam" id="PF13604">
    <property type="entry name" value="AAA_30"/>
    <property type="match status" value="1"/>
</dbReference>
<proteinExistence type="predicted"/>
<dbReference type="SUPFAM" id="SSF52540">
    <property type="entry name" value="P-loop containing nucleoside triphosphate hydrolases"/>
    <property type="match status" value="2"/>
</dbReference>
<dbReference type="CDD" id="cd18809">
    <property type="entry name" value="SF1_C_RecD"/>
    <property type="match status" value="1"/>
</dbReference>
<feature type="region of interest" description="Disordered" evidence="1">
    <location>
        <begin position="1411"/>
        <end position="1441"/>
    </location>
</feature>
<dbReference type="InterPro" id="IPR027417">
    <property type="entry name" value="P-loop_NTPase"/>
</dbReference>
<dbReference type="Proteomes" id="UP001519535">
    <property type="component" value="Unassembled WGS sequence"/>
</dbReference>
<organism evidence="3 4">
    <name type="scientific">Mycolicibacter acidiphilus</name>
    <dbReference type="NCBI Taxonomy" id="2835306"/>
    <lineage>
        <taxon>Bacteria</taxon>
        <taxon>Bacillati</taxon>
        <taxon>Actinomycetota</taxon>
        <taxon>Actinomycetes</taxon>
        <taxon>Mycobacteriales</taxon>
        <taxon>Mycobacteriaceae</taxon>
        <taxon>Mycolicibacter</taxon>
    </lineage>
</organism>
<dbReference type="NCBIfam" id="NF041492">
    <property type="entry name" value="MobF"/>
    <property type="match status" value="1"/>
</dbReference>
<feature type="domain" description="TrwC relaxase" evidence="2">
    <location>
        <begin position="10"/>
        <end position="431"/>
    </location>
</feature>
<protein>
    <submittedName>
        <fullName evidence="3">Relaxase domain-containing protein</fullName>
    </submittedName>
</protein>
<comment type="caution">
    <text evidence="3">The sequence shown here is derived from an EMBL/GenBank/DDBJ whole genome shotgun (WGS) entry which is preliminary data.</text>
</comment>
<name>A0ABS5RRJ0_9MYCO</name>
<dbReference type="Pfam" id="PF08751">
    <property type="entry name" value="TrwC"/>
    <property type="match status" value="1"/>
</dbReference>
<dbReference type="SUPFAM" id="SSF55464">
    <property type="entry name" value="Origin of replication-binding domain, RBD-like"/>
    <property type="match status" value="1"/>
</dbReference>
<dbReference type="RefSeq" id="WP_214094436.1">
    <property type="nucleotide sequence ID" value="NZ_JAHCLR010000050.1"/>
</dbReference>
<gene>
    <name evidence="3" type="ORF">KIH27_18495</name>
</gene>